<comment type="caution">
    <text evidence="2">The sequence shown here is derived from an EMBL/GenBank/DDBJ whole genome shotgun (WGS) entry which is preliminary data.</text>
</comment>
<dbReference type="Proteomes" id="UP000193920">
    <property type="component" value="Unassembled WGS sequence"/>
</dbReference>
<dbReference type="GO" id="GO:0001181">
    <property type="term" value="F:RNA polymerase I general transcription initiation factor activity"/>
    <property type="evidence" value="ECO:0007669"/>
    <property type="project" value="InterPro"/>
</dbReference>
<dbReference type="EMBL" id="MCOG01000045">
    <property type="protein sequence ID" value="ORY69235.1"/>
    <property type="molecule type" value="Genomic_DNA"/>
</dbReference>
<keyword evidence="3" id="KW-1185">Reference proteome</keyword>
<protein>
    <submittedName>
        <fullName evidence="2">RNA polymerase I-specific transcription initiation factor RRN3</fullName>
    </submittedName>
</protein>
<evidence type="ECO:0000313" key="3">
    <source>
        <dbReference type="Proteomes" id="UP000193920"/>
    </source>
</evidence>
<dbReference type="PANTHER" id="PTHR12790">
    <property type="entry name" value="TRANSCRIPTION INITIATION FACTOR IA RRN3"/>
    <property type="match status" value="1"/>
</dbReference>
<dbReference type="GO" id="GO:0005634">
    <property type="term" value="C:nucleus"/>
    <property type="evidence" value="ECO:0007669"/>
    <property type="project" value="TreeGrafter"/>
</dbReference>
<sequence>MIENSVKTQFFDKTSTDRNLIKNTFLTTTQDAFNEAIKGNKTKLFSIIDEISSLENSDEDSNEQLILWMETFSKIVSNFTKEFQDLVGIILDINWVIRSSEFAIVYSQFLENLVSAHAFYMFPVAERLINLLCWKKPFENPRATLVSDPSVTPKIACDRVHAVLKRIISLIPSGPSFLITPIAEAFPDKFQDIKYQLWYLRNILKMIEYIPVLKEPIMSLIVEKIIKIDVEIQVEIEDMDDQDITDLQNLVFKMEKNDIDESSVEENSLNEKTQQDLINFDEINDNDENGFLFEELTEEDSNVKGMVEKLDGMLNILFDYISKLNAEERDDMFEILMEIFQKTILPTHNSRYTQFLVFYLCSYSPVYVNNFICLLAQKVLTPSVPSVIQVASAAYISSFVARAKYMEIAPVKTILQLLTRFALNYVEQNEHRLGSVLNPKQYMIFYSVVEAIILIFLYRWRTLMENDGNGISYGQLPPEMKGLDRIIQSRFNPLVVCNRGLVEEFAKLTHNLEIMYCYSIFENNNYSFIKNKQNELPETLLPFEPYQLKNSCHFIENIYQNWTPITGDEDDSDIESDVTDNILAMSISPMAPPAFNWINNYPA</sequence>
<gene>
    <name evidence="2" type="ORF">LY90DRAFT_452948</name>
</gene>
<name>A0A1Y2EEK7_9FUNG</name>
<dbReference type="AlphaFoldDB" id="A0A1Y2EEK7"/>
<evidence type="ECO:0000256" key="1">
    <source>
        <dbReference type="ARBA" id="ARBA00010098"/>
    </source>
</evidence>
<dbReference type="GO" id="GO:0003743">
    <property type="term" value="F:translation initiation factor activity"/>
    <property type="evidence" value="ECO:0007669"/>
    <property type="project" value="UniProtKB-KW"/>
</dbReference>
<dbReference type="InterPro" id="IPR007991">
    <property type="entry name" value="RNA_pol_I_trans_ini_fac_RRN3"/>
</dbReference>
<keyword evidence="2" id="KW-0396">Initiation factor</keyword>
<dbReference type="PANTHER" id="PTHR12790:SF0">
    <property type="entry name" value="RNA POLYMERASE I-SPECIFIC TRANSCRIPTION INITIATION FACTOR RRN3-RELATED"/>
    <property type="match status" value="1"/>
</dbReference>
<proteinExistence type="inferred from homology"/>
<dbReference type="GO" id="GO:0006361">
    <property type="term" value="P:transcription initiation at RNA polymerase I promoter"/>
    <property type="evidence" value="ECO:0007669"/>
    <property type="project" value="InterPro"/>
</dbReference>
<comment type="similarity">
    <text evidence="1">Belongs to the RRN3 family.</text>
</comment>
<organism evidence="2 3">
    <name type="scientific">Neocallimastix californiae</name>
    <dbReference type="NCBI Taxonomy" id="1754190"/>
    <lineage>
        <taxon>Eukaryota</taxon>
        <taxon>Fungi</taxon>
        <taxon>Fungi incertae sedis</taxon>
        <taxon>Chytridiomycota</taxon>
        <taxon>Chytridiomycota incertae sedis</taxon>
        <taxon>Neocallimastigomycetes</taxon>
        <taxon>Neocallimastigales</taxon>
        <taxon>Neocallimastigaceae</taxon>
        <taxon>Neocallimastix</taxon>
    </lineage>
</organism>
<accession>A0A1Y2EEK7</accession>
<keyword evidence="2" id="KW-0648">Protein biosynthesis</keyword>
<dbReference type="GO" id="GO:0001042">
    <property type="term" value="F:RNA polymerase I core binding"/>
    <property type="evidence" value="ECO:0007669"/>
    <property type="project" value="TreeGrafter"/>
</dbReference>
<reference evidence="2 3" key="1">
    <citation type="submission" date="2016-08" db="EMBL/GenBank/DDBJ databases">
        <title>A Parts List for Fungal Cellulosomes Revealed by Comparative Genomics.</title>
        <authorList>
            <consortium name="DOE Joint Genome Institute"/>
            <person name="Haitjema C.H."/>
            <person name="Gilmore S.P."/>
            <person name="Henske J.K."/>
            <person name="Solomon K.V."/>
            <person name="De Groot R."/>
            <person name="Kuo A."/>
            <person name="Mondo S.J."/>
            <person name="Salamov A.A."/>
            <person name="Labutti K."/>
            <person name="Zhao Z."/>
            <person name="Chiniquy J."/>
            <person name="Barry K."/>
            <person name="Brewer H.M."/>
            <person name="Purvine S.O."/>
            <person name="Wright A.T."/>
            <person name="Boxma B."/>
            <person name="Van Alen T."/>
            <person name="Hackstein J.H."/>
            <person name="Baker S.E."/>
            <person name="Grigoriev I.V."/>
            <person name="O'Malley M.A."/>
        </authorList>
    </citation>
    <scope>NUCLEOTIDE SEQUENCE [LARGE SCALE GENOMIC DNA]</scope>
    <source>
        <strain evidence="2 3">G1</strain>
    </source>
</reference>
<dbReference type="Pfam" id="PF05327">
    <property type="entry name" value="RRN3"/>
    <property type="match status" value="1"/>
</dbReference>
<dbReference type="STRING" id="1754190.A0A1Y2EEK7"/>
<evidence type="ECO:0000313" key="2">
    <source>
        <dbReference type="EMBL" id="ORY69235.1"/>
    </source>
</evidence>
<dbReference type="OrthoDB" id="26970at2759"/>